<dbReference type="InterPro" id="IPR011034">
    <property type="entry name" value="Formyl_transferase-like_C_sf"/>
</dbReference>
<keyword evidence="2" id="KW-0808">Transferase</keyword>
<dbReference type="CDD" id="cd08704">
    <property type="entry name" value="Met_tRNA_FMT_C"/>
    <property type="match status" value="1"/>
</dbReference>
<feature type="domain" description="Formyl transferase C-terminal" evidence="5">
    <location>
        <begin position="204"/>
        <end position="296"/>
    </location>
</feature>
<evidence type="ECO:0000256" key="3">
    <source>
        <dbReference type="ARBA" id="ARBA00022917"/>
    </source>
</evidence>
<gene>
    <name evidence="6" type="ORF">FJZ47_12645</name>
</gene>
<dbReference type="Gene3D" id="3.40.50.12230">
    <property type="match status" value="1"/>
</dbReference>
<dbReference type="SUPFAM" id="SSF50486">
    <property type="entry name" value="FMT C-terminal domain-like"/>
    <property type="match status" value="1"/>
</dbReference>
<comment type="similarity">
    <text evidence="1">Belongs to the Fmt family.</text>
</comment>
<dbReference type="EMBL" id="VGLS01000370">
    <property type="protein sequence ID" value="MBM3224636.1"/>
    <property type="molecule type" value="Genomic_DNA"/>
</dbReference>
<sequence>MRIVVHGQQAFGKSVLEALLERGEEVIAVYCAPDPKQGGRPDPLKEAALAHQLPVYQPRSFRNKPEVWEAFAQLQADLCVMAYVTLFVPEEMLYLPTHGTIQYHPSLLPRHRGPSSINWPIIWGETRTGLSIFWPDNGLDTGPILLQKEVDIADTDTLGSLYFDRLYPLGVRAMVEAVDLVRAGQAPKTPQDETLATYEGWCKAENVALDWHKPLQDVWNLIRGADPQPGAWTTYNGTTVQIYDARKLPGPGEGQPGEVTAVSDASMTVATVGGQLEVLRVRAAGGAKISAGAFAKDVGLRPGRQLGG</sequence>
<feature type="domain" description="Formyl transferase N-terminal" evidence="4">
    <location>
        <begin position="1"/>
        <end position="178"/>
    </location>
</feature>
<proteinExistence type="inferred from homology"/>
<reference evidence="6" key="1">
    <citation type="submission" date="2019-03" db="EMBL/GenBank/DDBJ databases">
        <title>Lake Tanganyika Metagenome-Assembled Genomes (MAGs).</title>
        <authorList>
            <person name="Tran P."/>
        </authorList>
    </citation>
    <scope>NUCLEOTIDE SEQUENCE</scope>
    <source>
        <strain evidence="6">K_DeepCast_65m_m2_066</strain>
    </source>
</reference>
<dbReference type="InterPro" id="IPR002376">
    <property type="entry name" value="Formyl_transf_N"/>
</dbReference>
<protein>
    <submittedName>
        <fullName evidence="6">Methionyl-tRNA formyltransferase</fullName>
    </submittedName>
</protein>
<evidence type="ECO:0000259" key="4">
    <source>
        <dbReference type="Pfam" id="PF00551"/>
    </source>
</evidence>
<dbReference type="Pfam" id="PF02911">
    <property type="entry name" value="Formyl_trans_C"/>
    <property type="match status" value="1"/>
</dbReference>
<dbReference type="InterPro" id="IPR005793">
    <property type="entry name" value="Formyl_trans_C"/>
</dbReference>
<dbReference type="GO" id="GO:0005829">
    <property type="term" value="C:cytosol"/>
    <property type="evidence" value="ECO:0007669"/>
    <property type="project" value="TreeGrafter"/>
</dbReference>
<dbReference type="PANTHER" id="PTHR11138">
    <property type="entry name" value="METHIONYL-TRNA FORMYLTRANSFERASE"/>
    <property type="match status" value="1"/>
</dbReference>
<dbReference type="Proteomes" id="UP000712673">
    <property type="component" value="Unassembled WGS sequence"/>
</dbReference>
<dbReference type="Pfam" id="PF00551">
    <property type="entry name" value="Formyl_trans_N"/>
    <property type="match status" value="1"/>
</dbReference>
<dbReference type="InterPro" id="IPR044135">
    <property type="entry name" value="Met-tRNA-FMT_C"/>
</dbReference>
<dbReference type="AlphaFoldDB" id="A0A937W3U4"/>
<evidence type="ECO:0000313" key="6">
    <source>
        <dbReference type="EMBL" id="MBM3224636.1"/>
    </source>
</evidence>
<keyword evidence="3" id="KW-0648">Protein biosynthesis</keyword>
<comment type="caution">
    <text evidence="6">The sequence shown here is derived from an EMBL/GenBank/DDBJ whole genome shotgun (WGS) entry which is preliminary data.</text>
</comment>
<dbReference type="PANTHER" id="PTHR11138:SF5">
    <property type="entry name" value="METHIONYL-TRNA FORMYLTRANSFERASE, MITOCHONDRIAL"/>
    <property type="match status" value="1"/>
</dbReference>
<organism evidence="6 7">
    <name type="scientific">Tectimicrobiota bacterium</name>
    <dbReference type="NCBI Taxonomy" id="2528274"/>
    <lineage>
        <taxon>Bacteria</taxon>
        <taxon>Pseudomonadati</taxon>
        <taxon>Nitrospinota/Tectimicrobiota group</taxon>
        <taxon>Candidatus Tectimicrobiota</taxon>
    </lineage>
</organism>
<evidence type="ECO:0000256" key="2">
    <source>
        <dbReference type="ARBA" id="ARBA00022679"/>
    </source>
</evidence>
<dbReference type="InterPro" id="IPR036477">
    <property type="entry name" value="Formyl_transf_N_sf"/>
</dbReference>
<evidence type="ECO:0000313" key="7">
    <source>
        <dbReference type="Proteomes" id="UP000712673"/>
    </source>
</evidence>
<evidence type="ECO:0000259" key="5">
    <source>
        <dbReference type="Pfam" id="PF02911"/>
    </source>
</evidence>
<dbReference type="GO" id="GO:0004479">
    <property type="term" value="F:methionyl-tRNA formyltransferase activity"/>
    <property type="evidence" value="ECO:0007669"/>
    <property type="project" value="TreeGrafter"/>
</dbReference>
<accession>A0A937W3U4</accession>
<name>A0A937W3U4_UNCTE</name>
<dbReference type="SUPFAM" id="SSF53328">
    <property type="entry name" value="Formyltransferase"/>
    <property type="match status" value="1"/>
</dbReference>
<evidence type="ECO:0000256" key="1">
    <source>
        <dbReference type="ARBA" id="ARBA00010699"/>
    </source>
</evidence>